<reference evidence="9 12" key="1">
    <citation type="submission" date="2015-01" db="EMBL/GenBank/DDBJ databases">
        <title>Genome Sequence of Pseudomonas antarctica CMS 35.</title>
        <authorList>
            <person name="Voget S."/>
            <person name="Chow J."/>
            <person name="Daniel R."/>
            <person name="Streit W."/>
        </authorList>
    </citation>
    <scope>NUCLEOTIDE SEQUENCE [LARGE SCALE GENOMIC DNA]</scope>
    <source>
        <strain evidence="9 12">CMS 35</strain>
    </source>
</reference>
<evidence type="ECO:0000313" key="12">
    <source>
        <dbReference type="Proteomes" id="UP000748067"/>
    </source>
</evidence>
<proteinExistence type="inferred from homology"/>
<dbReference type="Pfam" id="PF02321">
    <property type="entry name" value="OEP"/>
    <property type="match status" value="2"/>
</dbReference>
<evidence type="ECO:0000256" key="4">
    <source>
        <dbReference type="ARBA" id="ARBA00022692"/>
    </source>
</evidence>
<dbReference type="AlphaFoldDB" id="A0A1G9Z1I6"/>
<dbReference type="PANTHER" id="PTHR30026:SF20">
    <property type="entry name" value="OUTER MEMBRANE PROTEIN TOLC"/>
    <property type="match status" value="1"/>
</dbReference>
<feature type="chain" id="PRO_5009246434" description="Protein CyaE" evidence="8">
    <location>
        <begin position="24"/>
        <end position="473"/>
    </location>
</feature>
<evidence type="ECO:0000256" key="1">
    <source>
        <dbReference type="ARBA" id="ARBA00007613"/>
    </source>
</evidence>
<keyword evidence="2 7" id="KW-0813">Transport</keyword>
<evidence type="ECO:0000256" key="8">
    <source>
        <dbReference type="SAM" id="SignalP"/>
    </source>
</evidence>
<keyword evidence="7" id="KW-0204">Cytolysis</keyword>
<dbReference type="GO" id="GO:0015562">
    <property type="term" value="F:efflux transmembrane transporter activity"/>
    <property type="evidence" value="ECO:0007669"/>
    <property type="project" value="InterPro"/>
</dbReference>
<dbReference type="PANTHER" id="PTHR30026">
    <property type="entry name" value="OUTER MEMBRANE PROTEIN TOLC"/>
    <property type="match status" value="1"/>
</dbReference>
<dbReference type="InterPro" id="IPR003423">
    <property type="entry name" value="OMP_efflux"/>
</dbReference>
<feature type="signal peptide" evidence="8">
    <location>
        <begin position="1"/>
        <end position="23"/>
    </location>
</feature>
<sequence>MMGAARVAVLLVCFYAGSQFCVAADLDVFATERTVSRTATQHINSVLGSCEAGPVPARLTLEDMIGRVLCHDPQARLNWANARAQAANVGVRQSAYLPRLNASSGVTTGRNYTDYDQRGEYSSHGHKSQVDHRLALSWVLFDFGRRDAASRNARQLLVAANASQDQQLQETFVLAAQLYYDTLAAQNNQVAAAQVAVLAAENLKAASAKYDAGAAALSDRLQAQAAYSQAALNEVRSNGALVNAKGVIALRMGLAPKTPLELAGSLTRRPDTGFVKGIDELLEQAKQDHPSLVAAKARLDAAKAAIDESKAEGRPTLSFIANASDVKLNQSMAFNGDSRVRDNSIGLQLNIPLFEGFERTYQIRGTRAQLEAREAELSDVEQRISIDLWSNYQALIIETRSLERTAEWVEQSNQALDVVQGRYRSGVGSMIELLNALTAYATAEQQHISVLNSWQMARLKLAASLGRLGFWAL</sequence>
<evidence type="ECO:0000256" key="2">
    <source>
        <dbReference type="ARBA" id="ARBA00022448"/>
    </source>
</evidence>
<keyword evidence="7" id="KW-0354">Hemolysis</keyword>
<keyword evidence="3" id="KW-1134">Transmembrane beta strand</keyword>
<dbReference type="InterPro" id="IPR051906">
    <property type="entry name" value="TolC-like"/>
</dbReference>
<evidence type="ECO:0000256" key="3">
    <source>
        <dbReference type="ARBA" id="ARBA00022452"/>
    </source>
</evidence>
<comment type="function">
    <text evidence="7">CyaE is necessary for transport of calmodulin-sensitive adenylate cyclase-hemolysin (cyclolysin).</text>
</comment>
<keyword evidence="6 7" id="KW-0998">Cell outer membrane</keyword>
<evidence type="ECO:0000256" key="5">
    <source>
        <dbReference type="ARBA" id="ARBA00023136"/>
    </source>
</evidence>
<dbReference type="OrthoDB" id="5296315at2"/>
<dbReference type="SUPFAM" id="SSF56954">
    <property type="entry name" value="Outer membrane efflux proteins (OEP)"/>
    <property type="match status" value="1"/>
</dbReference>
<comment type="similarity">
    <text evidence="1 7">Belongs to the outer membrane factor (OMF) (TC 1.B.17) family.</text>
</comment>
<comment type="subcellular location">
    <subcellularLocation>
        <location evidence="7">Cell outer membrane</location>
        <topology evidence="7">Peripheral membrane protein</topology>
    </subcellularLocation>
</comment>
<evidence type="ECO:0000313" key="10">
    <source>
        <dbReference type="EMBL" id="SDN14516.1"/>
    </source>
</evidence>
<dbReference type="PIRSF" id="PIRSF001892">
    <property type="entry name" value="CyaE"/>
    <property type="match status" value="1"/>
</dbReference>
<keyword evidence="12" id="KW-1185">Reference proteome</keyword>
<dbReference type="GO" id="GO:0031640">
    <property type="term" value="P:killing of cells of another organism"/>
    <property type="evidence" value="ECO:0007669"/>
    <property type="project" value="UniProtKB-KW"/>
</dbReference>
<dbReference type="GO" id="GO:0015288">
    <property type="term" value="F:porin activity"/>
    <property type="evidence" value="ECO:0007669"/>
    <property type="project" value="TreeGrafter"/>
</dbReference>
<evidence type="ECO:0000256" key="6">
    <source>
        <dbReference type="ARBA" id="ARBA00023237"/>
    </source>
</evidence>
<dbReference type="RefSeq" id="WP_083357611.1">
    <property type="nucleotide sequence ID" value="NZ_JXDI01000001.1"/>
</dbReference>
<reference evidence="10 11" key="2">
    <citation type="submission" date="2016-10" db="EMBL/GenBank/DDBJ databases">
        <authorList>
            <person name="de Groot N.N."/>
        </authorList>
    </citation>
    <scope>NUCLEOTIDE SEQUENCE [LARGE SCALE GENOMIC DNA]</scope>
    <source>
        <strain evidence="10 11">BS2772</strain>
    </source>
</reference>
<dbReference type="EMBL" id="JXDI01000001">
    <property type="protein sequence ID" value="KAF2410905.1"/>
    <property type="molecule type" value="Genomic_DNA"/>
</dbReference>
<keyword evidence="8" id="KW-0732">Signal</keyword>
<evidence type="ECO:0000256" key="7">
    <source>
        <dbReference type="PIRNR" id="PIRNR001892"/>
    </source>
</evidence>
<protein>
    <recommendedName>
        <fullName evidence="7">Protein CyaE</fullName>
    </recommendedName>
</protein>
<dbReference type="Gene3D" id="1.20.1600.10">
    <property type="entry name" value="Outer membrane efflux proteins (OEP)"/>
    <property type="match status" value="1"/>
</dbReference>
<dbReference type="InterPro" id="IPR028351">
    <property type="entry name" value="CyaE"/>
</dbReference>
<dbReference type="GO" id="GO:1990281">
    <property type="term" value="C:efflux pump complex"/>
    <property type="evidence" value="ECO:0007669"/>
    <property type="project" value="TreeGrafter"/>
</dbReference>
<dbReference type="GO" id="GO:0009279">
    <property type="term" value="C:cell outer membrane"/>
    <property type="evidence" value="ECO:0007669"/>
    <property type="project" value="UniProtKB-SubCell"/>
</dbReference>
<dbReference type="EMBL" id="LT629704">
    <property type="protein sequence ID" value="SDN14516.1"/>
    <property type="molecule type" value="Genomic_DNA"/>
</dbReference>
<evidence type="ECO:0000313" key="9">
    <source>
        <dbReference type="EMBL" id="KAF2410905.1"/>
    </source>
</evidence>
<dbReference type="Proteomes" id="UP000182470">
    <property type="component" value="Chromosome I"/>
</dbReference>
<evidence type="ECO:0000313" key="11">
    <source>
        <dbReference type="Proteomes" id="UP000182470"/>
    </source>
</evidence>
<organism evidence="10 11">
    <name type="scientific">Pseudomonas antarctica</name>
    <dbReference type="NCBI Taxonomy" id="219572"/>
    <lineage>
        <taxon>Bacteria</taxon>
        <taxon>Pseudomonadati</taxon>
        <taxon>Pseudomonadota</taxon>
        <taxon>Gammaproteobacteria</taxon>
        <taxon>Pseudomonadales</taxon>
        <taxon>Pseudomonadaceae</taxon>
        <taxon>Pseudomonas</taxon>
    </lineage>
</organism>
<dbReference type="Proteomes" id="UP000748067">
    <property type="component" value="Unassembled WGS sequence"/>
</dbReference>
<accession>A0A1G9Z1I6</accession>
<keyword evidence="5 7" id="KW-0472">Membrane</keyword>
<keyword evidence="4" id="KW-0812">Transmembrane</keyword>
<gene>
    <name evidence="9" type="primary">bepC_2</name>
    <name evidence="9" type="ORF">PSAN_33390</name>
    <name evidence="10" type="ORF">SAMN04490179_2762</name>
</gene>
<name>A0A1G9Z1I6_9PSED</name>